<dbReference type="OrthoDB" id="2148512at2"/>
<evidence type="ECO:0000256" key="6">
    <source>
        <dbReference type="ARBA" id="ARBA00022989"/>
    </source>
</evidence>
<name>A0A0D1A8Q9_9LACO</name>
<sequence>MYRLSRLRYVFPIGLFIAFFLDGSISKVFSGWLFSYPYSMVSHLIVLWLVLAYFFEEDTKIPLVSFAAVAGLIFDLYYSGIIGLFMFLFPLIILLTQALAKYFTPTFLTVIMFFFIDITCLELLNYFAYSLIGLINSNFGDFLVYVLAPTLALNLIYLVVLYFPIHSLFARSVQRKNS</sequence>
<feature type="transmembrane region" description="Helical" evidence="8">
    <location>
        <begin position="36"/>
        <end position="54"/>
    </location>
</feature>
<keyword evidence="6 8" id="KW-1133">Transmembrane helix</keyword>
<evidence type="ECO:0000256" key="1">
    <source>
        <dbReference type="ARBA" id="ARBA00004651"/>
    </source>
</evidence>
<keyword evidence="4 8" id="KW-0812">Transmembrane</keyword>
<evidence type="ECO:0000313" key="10">
    <source>
        <dbReference type="Proteomes" id="UP000032279"/>
    </source>
</evidence>
<organism evidence="9 10">
    <name type="scientific">Paucilactobacillus wasatchensis</name>
    <dbReference type="NCBI Taxonomy" id="1335616"/>
    <lineage>
        <taxon>Bacteria</taxon>
        <taxon>Bacillati</taxon>
        <taxon>Bacillota</taxon>
        <taxon>Bacilli</taxon>
        <taxon>Lactobacillales</taxon>
        <taxon>Lactobacillaceae</taxon>
        <taxon>Paucilactobacillus</taxon>
    </lineage>
</organism>
<evidence type="ECO:0000256" key="4">
    <source>
        <dbReference type="ARBA" id="ARBA00022692"/>
    </source>
</evidence>
<comment type="similarity">
    <text evidence="2">Belongs to the MreD family.</text>
</comment>
<dbReference type="PATRIC" id="fig|1335616.4.peg.136"/>
<dbReference type="EMBL" id="AWTT01000002">
    <property type="protein sequence ID" value="KIS04205.1"/>
    <property type="molecule type" value="Genomic_DNA"/>
</dbReference>
<feature type="transmembrane region" description="Helical" evidence="8">
    <location>
        <begin position="84"/>
        <end position="103"/>
    </location>
</feature>
<accession>A0A0D1A8Q9</accession>
<dbReference type="RefSeq" id="WP_044009878.1">
    <property type="nucleotide sequence ID" value="NZ_AWTT01000002.1"/>
</dbReference>
<reference evidence="9 10" key="1">
    <citation type="submission" date="2013-08" db="EMBL/GenBank/DDBJ databases">
        <title>Lactobacillus wasatchii sp. WDC04, a late gas producing bacteria isolated from aged chedder cheese.</title>
        <authorList>
            <person name="Oberg C.J."/>
            <person name="Culumber M."/>
            <person name="McMahon D.J."/>
            <person name="Broadbent J.R."/>
            <person name="Oberg T.S."/>
            <person name="Ortaki F."/>
        </authorList>
    </citation>
    <scope>NUCLEOTIDE SEQUENCE [LARGE SCALE GENOMIC DNA]</scope>
    <source>
        <strain evidence="9 10">WDC04</strain>
    </source>
</reference>
<dbReference type="Proteomes" id="UP000032279">
    <property type="component" value="Unassembled WGS sequence"/>
</dbReference>
<keyword evidence="10" id="KW-1185">Reference proteome</keyword>
<evidence type="ECO:0000313" key="9">
    <source>
        <dbReference type="EMBL" id="KIS04205.1"/>
    </source>
</evidence>
<dbReference type="Pfam" id="PF04093">
    <property type="entry name" value="MreD"/>
    <property type="match status" value="1"/>
</dbReference>
<gene>
    <name evidence="9" type="primary">mreD</name>
    <name evidence="9" type="ORF">WDC_0136</name>
</gene>
<evidence type="ECO:0000256" key="3">
    <source>
        <dbReference type="ARBA" id="ARBA00022475"/>
    </source>
</evidence>
<keyword evidence="3" id="KW-1003">Cell membrane</keyword>
<evidence type="ECO:0000256" key="7">
    <source>
        <dbReference type="ARBA" id="ARBA00023136"/>
    </source>
</evidence>
<feature type="transmembrane region" description="Helical" evidence="8">
    <location>
        <begin position="142"/>
        <end position="165"/>
    </location>
</feature>
<comment type="caution">
    <text evidence="9">The sequence shown here is derived from an EMBL/GenBank/DDBJ whole genome shotgun (WGS) entry which is preliminary data.</text>
</comment>
<evidence type="ECO:0000256" key="8">
    <source>
        <dbReference type="SAM" id="Phobius"/>
    </source>
</evidence>
<dbReference type="GO" id="GO:0008360">
    <property type="term" value="P:regulation of cell shape"/>
    <property type="evidence" value="ECO:0007669"/>
    <property type="project" value="UniProtKB-KW"/>
</dbReference>
<dbReference type="STRING" id="1335616.WDC_0136"/>
<dbReference type="AlphaFoldDB" id="A0A0D1A8Q9"/>
<proteinExistence type="inferred from homology"/>
<feature type="transmembrane region" description="Helical" evidence="8">
    <location>
        <begin position="110"/>
        <end position="136"/>
    </location>
</feature>
<dbReference type="NCBIfam" id="TIGR03426">
    <property type="entry name" value="shape_MreD"/>
    <property type="match status" value="1"/>
</dbReference>
<dbReference type="GO" id="GO:0005886">
    <property type="term" value="C:plasma membrane"/>
    <property type="evidence" value="ECO:0007669"/>
    <property type="project" value="UniProtKB-SubCell"/>
</dbReference>
<keyword evidence="5" id="KW-0133">Cell shape</keyword>
<keyword evidence="7 8" id="KW-0472">Membrane</keyword>
<dbReference type="InterPro" id="IPR007227">
    <property type="entry name" value="Cell_shape_determining_MreD"/>
</dbReference>
<evidence type="ECO:0000256" key="2">
    <source>
        <dbReference type="ARBA" id="ARBA00007776"/>
    </source>
</evidence>
<comment type="subcellular location">
    <subcellularLocation>
        <location evidence="1">Cell membrane</location>
        <topology evidence="1">Multi-pass membrane protein</topology>
    </subcellularLocation>
</comment>
<evidence type="ECO:0000256" key="5">
    <source>
        <dbReference type="ARBA" id="ARBA00022960"/>
    </source>
</evidence>
<protein>
    <submittedName>
        <fullName evidence="9">Rod shape-determining protein</fullName>
    </submittedName>
</protein>